<dbReference type="EMBL" id="ODYU01010618">
    <property type="protein sequence ID" value="SOQ55848.1"/>
    <property type="molecule type" value="Genomic_DNA"/>
</dbReference>
<accession>A0A2H1WS30</accession>
<organism evidence="1">
    <name type="scientific">Spodoptera frugiperda</name>
    <name type="common">Fall armyworm</name>
    <dbReference type="NCBI Taxonomy" id="7108"/>
    <lineage>
        <taxon>Eukaryota</taxon>
        <taxon>Metazoa</taxon>
        <taxon>Ecdysozoa</taxon>
        <taxon>Arthropoda</taxon>
        <taxon>Hexapoda</taxon>
        <taxon>Insecta</taxon>
        <taxon>Pterygota</taxon>
        <taxon>Neoptera</taxon>
        <taxon>Endopterygota</taxon>
        <taxon>Lepidoptera</taxon>
        <taxon>Glossata</taxon>
        <taxon>Ditrysia</taxon>
        <taxon>Noctuoidea</taxon>
        <taxon>Noctuidae</taxon>
        <taxon>Amphipyrinae</taxon>
        <taxon>Spodoptera</taxon>
    </lineage>
</organism>
<proteinExistence type="predicted"/>
<gene>
    <name evidence="1" type="ORF">SFRICE_011573</name>
</gene>
<evidence type="ECO:0000313" key="1">
    <source>
        <dbReference type="EMBL" id="SOQ55848.1"/>
    </source>
</evidence>
<sequence length="146" mass="16740">MNPILYDARRLELCPVYGNKLTSYYMGLITQMLKNACTLYSSITCRKMMETMYDDDDDGAGYSPITFPASGEARERIELLLTTNDPVFSPNLRAGAPIIRLRLPRLRIRDYVSPTERHLWWSDGGKLFNIFSGFGRGERECQTLTK</sequence>
<protein>
    <submittedName>
        <fullName evidence="1">SFRICE_011573</fullName>
    </submittedName>
</protein>
<name>A0A2H1WS30_SPOFR</name>
<reference evidence="1" key="1">
    <citation type="submission" date="2016-07" db="EMBL/GenBank/DDBJ databases">
        <authorList>
            <person name="Bretaudeau A."/>
        </authorList>
    </citation>
    <scope>NUCLEOTIDE SEQUENCE</scope>
    <source>
        <strain evidence="1">Rice</strain>
        <tissue evidence="1">Whole body</tissue>
    </source>
</reference>
<dbReference type="AlphaFoldDB" id="A0A2H1WS30"/>